<sequence length="102" mass="10984">TGGCPRSGSVPSTKTPAVIAGREARWASGPQWMVLELPVLQQETFLSALECLQELTRRSRKGQTSLCCACLGSSFAVSQLFICQGICWDLALLRARGTRLVG</sequence>
<name>A0ABQ9T8N3_SAGOE</name>
<gene>
    <name evidence="1" type="ORF">P7K49_040190</name>
</gene>
<keyword evidence="2" id="KW-1185">Reference proteome</keyword>
<evidence type="ECO:0000313" key="2">
    <source>
        <dbReference type="Proteomes" id="UP001266305"/>
    </source>
</evidence>
<proteinExistence type="predicted"/>
<comment type="caution">
    <text evidence="1">The sequence shown here is derived from an EMBL/GenBank/DDBJ whole genome shotgun (WGS) entry which is preliminary data.</text>
</comment>
<organism evidence="1 2">
    <name type="scientific">Saguinus oedipus</name>
    <name type="common">Cotton-top tamarin</name>
    <name type="synonym">Oedipomidas oedipus</name>
    <dbReference type="NCBI Taxonomy" id="9490"/>
    <lineage>
        <taxon>Eukaryota</taxon>
        <taxon>Metazoa</taxon>
        <taxon>Chordata</taxon>
        <taxon>Craniata</taxon>
        <taxon>Vertebrata</taxon>
        <taxon>Euteleostomi</taxon>
        <taxon>Mammalia</taxon>
        <taxon>Eutheria</taxon>
        <taxon>Euarchontoglires</taxon>
        <taxon>Primates</taxon>
        <taxon>Haplorrhini</taxon>
        <taxon>Platyrrhini</taxon>
        <taxon>Cebidae</taxon>
        <taxon>Callitrichinae</taxon>
        <taxon>Saguinus</taxon>
    </lineage>
</organism>
<accession>A0ABQ9T8N3</accession>
<dbReference type="EMBL" id="JASSZA010000411">
    <property type="protein sequence ID" value="KAK2081075.1"/>
    <property type="molecule type" value="Genomic_DNA"/>
</dbReference>
<feature type="non-terminal residue" evidence="1">
    <location>
        <position position="1"/>
    </location>
</feature>
<reference evidence="1 2" key="1">
    <citation type="submission" date="2023-05" db="EMBL/GenBank/DDBJ databases">
        <title>B98-5 Cell Line De Novo Hybrid Assembly: An Optical Mapping Approach.</title>
        <authorList>
            <person name="Kananen K."/>
            <person name="Auerbach J.A."/>
            <person name="Kautto E."/>
            <person name="Blachly J.S."/>
        </authorList>
    </citation>
    <scope>NUCLEOTIDE SEQUENCE [LARGE SCALE GENOMIC DNA]</scope>
    <source>
        <strain evidence="1">B95-8</strain>
        <tissue evidence="1">Cell line</tissue>
    </source>
</reference>
<protein>
    <submittedName>
        <fullName evidence="1">Uncharacterized protein</fullName>
    </submittedName>
</protein>
<evidence type="ECO:0000313" key="1">
    <source>
        <dbReference type="EMBL" id="KAK2081075.1"/>
    </source>
</evidence>
<dbReference type="Proteomes" id="UP001266305">
    <property type="component" value="Unassembled WGS sequence"/>
</dbReference>